<evidence type="ECO:0000256" key="6">
    <source>
        <dbReference type="ARBA" id="ARBA00023157"/>
    </source>
</evidence>
<dbReference type="GO" id="GO:0017080">
    <property type="term" value="F:sodium channel regulator activity"/>
    <property type="evidence" value="ECO:0007669"/>
    <property type="project" value="TreeGrafter"/>
</dbReference>
<dbReference type="SMART" id="SM00409">
    <property type="entry name" value="IG"/>
    <property type="match status" value="2"/>
</dbReference>
<keyword evidence="12" id="KW-0406">Ion transport</keyword>
<dbReference type="Gene3D" id="1.10.287.950">
    <property type="entry name" value="Methyl-accepting chemotaxis protein"/>
    <property type="match status" value="1"/>
</dbReference>
<evidence type="ECO:0000256" key="3">
    <source>
        <dbReference type="ARBA" id="ARBA00022729"/>
    </source>
</evidence>
<dbReference type="AlphaFoldDB" id="A0A556V763"/>
<evidence type="ECO:0000256" key="8">
    <source>
        <dbReference type="ARBA" id="ARBA00023319"/>
    </source>
</evidence>
<accession>A0A556V763</accession>
<evidence type="ECO:0000256" key="9">
    <source>
        <dbReference type="SAM" id="MobiDB-lite"/>
    </source>
</evidence>
<proteinExistence type="predicted"/>
<dbReference type="GO" id="GO:0060307">
    <property type="term" value="P:regulation of ventricular cardiac muscle cell membrane repolarization"/>
    <property type="evidence" value="ECO:0007669"/>
    <property type="project" value="TreeGrafter"/>
</dbReference>
<feature type="region of interest" description="Disordered" evidence="9">
    <location>
        <begin position="322"/>
        <end position="345"/>
    </location>
</feature>
<feature type="domain" description="Ig-like" evidence="11">
    <location>
        <begin position="449"/>
        <end position="562"/>
    </location>
</feature>
<keyword evidence="5 10" id="KW-0472">Membrane</keyword>
<evidence type="ECO:0000313" key="12">
    <source>
        <dbReference type="EMBL" id="TSX85946.1"/>
    </source>
</evidence>
<keyword evidence="2 10" id="KW-0812">Transmembrane</keyword>
<reference evidence="12 13" key="1">
    <citation type="journal article" date="2019" name="Genome Biol. Evol.">
        <title>Whole-Genome Sequencing of the Giant Devil Catfish, Bagarius yarrelli.</title>
        <authorList>
            <person name="Jiang W."/>
            <person name="Lv Y."/>
            <person name="Cheng L."/>
            <person name="Yang K."/>
            <person name="Chao B."/>
            <person name="Wang X."/>
            <person name="Li Y."/>
            <person name="Pan X."/>
            <person name="You X."/>
            <person name="Zhang Y."/>
            <person name="Yang J."/>
            <person name="Li J."/>
            <person name="Zhang X."/>
            <person name="Liu S."/>
            <person name="Sun C."/>
            <person name="Yang J."/>
            <person name="Shi Q."/>
        </authorList>
    </citation>
    <scope>NUCLEOTIDE SEQUENCE [LARGE SCALE GENOMIC DNA]</scope>
    <source>
        <strain evidence="12">JWS20170419001</strain>
        <tissue evidence="12">Muscle</tissue>
    </source>
</reference>
<protein>
    <submittedName>
        <fullName evidence="12">Sodium channel subunit beta-2</fullName>
    </submittedName>
</protein>
<dbReference type="InterPro" id="IPR036179">
    <property type="entry name" value="Ig-like_dom_sf"/>
</dbReference>
<dbReference type="GO" id="GO:0001518">
    <property type="term" value="C:voltage-gated sodium channel complex"/>
    <property type="evidence" value="ECO:0007669"/>
    <property type="project" value="TreeGrafter"/>
</dbReference>
<feature type="region of interest" description="Disordered" evidence="9">
    <location>
        <begin position="621"/>
        <end position="648"/>
    </location>
</feature>
<evidence type="ECO:0000256" key="5">
    <source>
        <dbReference type="ARBA" id="ARBA00023136"/>
    </source>
</evidence>
<evidence type="ECO:0000256" key="7">
    <source>
        <dbReference type="ARBA" id="ARBA00023180"/>
    </source>
</evidence>
<dbReference type="PANTHER" id="PTHR13869">
    <property type="entry name" value="MYELIN P0 RELATED"/>
    <property type="match status" value="1"/>
</dbReference>
<dbReference type="SUPFAM" id="SSF48726">
    <property type="entry name" value="Immunoglobulin"/>
    <property type="match status" value="2"/>
</dbReference>
<dbReference type="Gene3D" id="2.60.40.10">
    <property type="entry name" value="Immunoglobulins"/>
    <property type="match status" value="2"/>
</dbReference>
<evidence type="ECO:0000256" key="4">
    <source>
        <dbReference type="ARBA" id="ARBA00022989"/>
    </source>
</evidence>
<keyword evidence="7" id="KW-0325">Glycoprotein</keyword>
<comment type="caution">
    <text evidence="12">The sequence shown here is derived from an EMBL/GenBank/DDBJ whole genome shotgun (WGS) entry which is preliminary data.</text>
</comment>
<sequence length="648" mass="71415">MSVREIDVSVRKLDVSVREIDVSVHEIDVSVHEIDVSVHEIDVSVRKLDMSVREIDVSVRKLDVSVRKLDVSVHEIDVSVRKLDVSVCEIDVSVRKLDVSVREIDVSVRKLDVSVHEIDVSVRKLDVSVCEIDVSVRKLDVSVCEIDVSVPSCVSCMEVLMAQQINALNGTTVRISCTFTSCYKLDISKFTMNWTYQETRNDTEEMFMTFLRSRVTPLRSERFGDRVKFAGNLDKNDLSITISDVQLTDEGIYNCYVRNPPDRVEGRGRIQLSVVTELPPPRDSTIAVAVGASIGGMLALVILSMVIIKCVRRHKKQELISDEQKIEEEGKPDGDGGTEEGTKNDFPSSFMLHSCSASLFPDPSSFHTHFFPKLSKHSSCQWTSSDPGVSERPGRDAAELVGVILPAATFRPKQPQAQSIAQKPTGATPALEKPCTAEPAEEEPCSAQPDQTALEVSVGKVGTVEVMNGSSVLLPCTYSSCIGIQNLYFNWKYNDNGTLNKLCEGVIPAEGLEPHVMVYHERLMFVGNSKESNISVLLSNVTFEDEGEYICFARNPKEKNRNHSAVFILIVVDQLKEVDNTLTIIIVSAIGGLIGLIIIIMVIKAVVLHFLNKAKEKNKECLVSSSGNDNTENGLSGSKADNKASPKA</sequence>
<feature type="compositionally biased region" description="Basic and acidic residues" evidence="9">
    <location>
        <begin position="322"/>
        <end position="334"/>
    </location>
</feature>
<evidence type="ECO:0000313" key="13">
    <source>
        <dbReference type="Proteomes" id="UP000319801"/>
    </source>
</evidence>
<feature type="region of interest" description="Disordered" evidence="9">
    <location>
        <begin position="412"/>
        <end position="444"/>
    </location>
</feature>
<feature type="transmembrane region" description="Helical" evidence="10">
    <location>
        <begin position="584"/>
        <end position="611"/>
    </location>
</feature>
<dbReference type="PANTHER" id="PTHR13869:SF40">
    <property type="entry name" value="SCN4BA PROTEIN"/>
    <property type="match status" value="1"/>
</dbReference>
<name>A0A556V763_BAGYA</name>
<evidence type="ECO:0000259" key="11">
    <source>
        <dbReference type="PROSITE" id="PS50835"/>
    </source>
</evidence>
<dbReference type="InterPro" id="IPR003598">
    <property type="entry name" value="Ig_sub2"/>
</dbReference>
<dbReference type="PROSITE" id="PS50835">
    <property type="entry name" value="IG_LIKE"/>
    <property type="match status" value="2"/>
</dbReference>
<dbReference type="InterPro" id="IPR007110">
    <property type="entry name" value="Ig-like_dom"/>
</dbReference>
<feature type="transmembrane region" description="Helical" evidence="10">
    <location>
        <begin position="286"/>
        <end position="308"/>
    </location>
</feature>
<dbReference type="GO" id="GO:0086002">
    <property type="term" value="P:cardiac muscle cell action potential involved in contraction"/>
    <property type="evidence" value="ECO:0007669"/>
    <property type="project" value="TreeGrafter"/>
</dbReference>
<organism evidence="12 13">
    <name type="scientific">Bagarius yarrelli</name>
    <name type="common">Goonch</name>
    <name type="synonym">Bagrus yarrelli</name>
    <dbReference type="NCBI Taxonomy" id="175774"/>
    <lineage>
        <taxon>Eukaryota</taxon>
        <taxon>Metazoa</taxon>
        <taxon>Chordata</taxon>
        <taxon>Craniata</taxon>
        <taxon>Vertebrata</taxon>
        <taxon>Euteleostomi</taxon>
        <taxon>Actinopterygii</taxon>
        <taxon>Neopterygii</taxon>
        <taxon>Teleostei</taxon>
        <taxon>Ostariophysi</taxon>
        <taxon>Siluriformes</taxon>
        <taxon>Sisoridae</taxon>
        <taxon>Sisorinae</taxon>
        <taxon>Bagarius</taxon>
    </lineage>
</organism>
<feature type="domain" description="Ig-like" evidence="11">
    <location>
        <begin position="151"/>
        <end position="273"/>
    </location>
</feature>
<comment type="subcellular location">
    <subcellularLocation>
        <location evidence="1">Membrane</location>
        <topology evidence="1">Single-pass type I membrane protein</topology>
    </subcellularLocation>
</comment>
<keyword evidence="6" id="KW-1015">Disulfide bond</keyword>
<dbReference type="Proteomes" id="UP000319801">
    <property type="component" value="Unassembled WGS sequence"/>
</dbReference>
<evidence type="ECO:0000256" key="2">
    <source>
        <dbReference type="ARBA" id="ARBA00022692"/>
    </source>
</evidence>
<keyword evidence="12" id="KW-0407">Ion channel</keyword>
<dbReference type="GO" id="GO:0044325">
    <property type="term" value="F:transmembrane transporter binding"/>
    <property type="evidence" value="ECO:0007669"/>
    <property type="project" value="TreeGrafter"/>
</dbReference>
<dbReference type="OrthoDB" id="8750716at2759"/>
<dbReference type="EMBL" id="VCAZ01000143">
    <property type="protein sequence ID" value="TSX85946.1"/>
    <property type="molecule type" value="Genomic_DNA"/>
</dbReference>
<evidence type="ECO:0000256" key="1">
    <source>
        <dbReference type="ARBA" id="ARBA00004479"/>
    </source>
</evidence>
<dbReference type="InterPro" id="IPR013783">
    <property type="entry name" value="Ig-like_fold"/>
</dbReference>
<keyword evidence="8" id="KW-0393">Immunoglobulin domain</keyword>
<dbReference type="SMART" id="SM00408">
    <property type="entry name" value="IGc2"/>
    <property type="match status" value="2"/>
</dbReference>
<evidence type="ECO:0000256" key="10">
    <source>
        <dbReference type="SAM" id="Phobius"/>
    </source>
</evidence>
<dbReference type="Pfam" id="PF07686">
    <property type="entry name" value="V-set"/>
    <property type="match status" value="2"/>
</dbReference>
<dbReference type="InterPro" id="IPR013106">
    <property type="entry name" value="Ig_V-set"/>
</dbReference>
<dbReference type="InterPro" id="IPR000920">
    <property type="entry name" value="Myelin_P0-rel"/>
</dbReference>
<keyword evidence="4 10" id="KW-1133">Transmembrane helix</keyword>
<gene>
    <name evidence="12" type="ORF">Baya_13978</name>
</gene>
<dbReference type="GO" id="GO:0034220">
    <property type="term" value="P:monoatomic ion transmembrane transport"/>
    <property type="evidence" value="ECO:0007669"/>
    <property type="project" value="UniProtKB-KW"/>
</dbReference>
<keyword evidence="12" id="KW-0813">Transport</keyword>
<dbReference type="SMART" id="SM00406">
    <property type="entry name" value="IGv"/>
    <property type="match status" value="2"/>
</dbReference>
<keyword evidence="13" id="KW-1185">Reference proteome</keyword>
<dbReference type="InterPro" id="IPR003599">
    <property type="entry name" value="Ig_sub"/>
</dbReference>
<keyword evidence="3" id="KW-0732">Signal</keyword>
<dbReference type="PRINTS" id="PR00213">
    <property type="entry name" value="MYELINP0"/>
</dbReference>
<feature type="compositionally biased region" description="Polar residues" evidence="9">
    <location>
        <begin position="623"/>
        <end position="636"/>
    </location>
</feature>